<evidence type="ECO:0000313" key="1">
    <source>
        <dbReference type="EMBL" id="CAF0689081.1"/>
    </source>
</evidence>
<name>A0A8J2FR83_9BACT</name>
<proteinExistence type="predicted"/>
<accession>A0A8J2FR83</accession>
<dbReference type="EMBL" id="CAJNOB010000001">
    <property type="protein sequence ID" value="CAF0689081.1"/>
    <property type="molecule type" value="Genomic_DNA"/>
</dbReference>
<dbReference type="RefSeq" id="WP_174581620.1">
    <property type="nucleotide sequence ID" value="NZ_CAJNOB010000001.1"/>
</dbReference>
<dbReference type="Proteomes" id="UP000663859">
    <property type="component" value="Unassembled WGS sequence"/>
</dbReference>
<evidence type="ECO:0000313" key="2">
    <source>
        <dbReference type="Proteomes" id="UP000663859"/>
    </source>
</evidence>
<reference evidence="1" key="1">
    <citation type="submission" date="2021-02" db="EMBL/GenBank/DDBJ databases">
        <authorList>
            <person name="Cremers G."/>
            <person name="Picone N."/>
        </authorList>
    </citation>
    <scope>NUCLEOTIDE SEQUENCE</scope>
    <source>
        <strain evidence="1">PQ17</strain>
    </source>
</reference>
<comment type="caution">
    <text evidence="1">The sequence shown here is derived from an EMBL/GenBank/DDBJ whole genome shotgun (WGS) entry which is preliminary data.</text>
</comment>
<dbReference type="AlphaFoldDB" id="A0A8J2FR83"/>
<keyword evidence="2" id="KW-1185">Reference proteome</keyword>
<protein>
    <submittedName>
        <fullName evidence="1">Uncharacterized protein</fullName>
    </submittedName>
</protein>
<sequence>MGLRLTETGFSGFLPCHGILHRTYLDFYHYWFVGAHAGEVRLGELARGS</sequence>
<gene>
    <name evidence="1" type="ORF">MPNT_10104</name>
</gene>
<organism evidence="1 2">
    <name type="scientific">Candidatus Methylacidithermus pantelleriae</name>
    <dbReference type="NCBI Taxonomy" id="2744239"/>
    <lineage>
        <taxon>Bacteria</taxon>
        <taxon>Pseudomonadati</taxon>
        <taxon>Verrucomicrobiota</taxon>
        <taxon>Methylacidiphilae</taxon>
        <taxon>Methylacidiphilales</taxon>
        <taxon>Methylacidiphilaceae</taxon>
        <taxon>Candidatus Methylacidithermus</taxon>
    </lineage>
</organism>